<dbReference type="RefSeq" id="WP_312865122.1">
    <property type="nucleotide sequence ID" value="NZ_JACHJN010000009.1"/>
</dbReference>
<dbReference type="EMBL" id="JACHJN010000009">
    <property type="protein sequence ID" value="MBB5958986.1"/>
    <property type="molecule type" value="Genomic_DNA"/>
</dbReference>
<accession>A0A841CU85</accession>
<sequence>MSGVNRRAEQRYGNLVNSMDFVTEQLGPIGKLIDRMRDNPAPPGSWRVTPPDELKKMLAAVQTKLTALKDTAVKYETELKTREWKV</sequence>
<evidence type="ECO:0000313" key="2">
    <source>
        <dbReference type="Proteomes" id="UP000547510"/>
    </source>
</evidence>
<evidence type="ECO:0000313" key="1">
    <source>
        <dbReference type="EMBL" id="MBB5958986.1"/>
    </source>
</evidence>
<comment type="caution">
    <text evidence="1">The sequence shown here is derived from an EMBL/GenBank/DDBJ whole genome shotgun (WGS) entry which is preliminary data.</text>
</comment>
<dbReference type="AlphaFoldDB" id="A0A841CU85"/>
<name>A0A841CU85_9PSEU</name>
<dbReference type="Proteomes" id="UP000547510">
    <property type="component" value="Unassembled WGS sequence"/>
</dbReference>
<proteinExistence type="predicted"/>
<reference evidence="1 2" key="1">
    <citation type="submission" date="2020-08" db="EMBL/GenBank/DDBJ databases">
        <title>Genomic Encyclopedia of Type Strains, Phase III (KMG-III): the genomes of soil and plant-associated and newly described type strains.</title>
        <authorList>
            <person name="Whitman W."/>
        </authorList>
    </citation>
    <scope>NUCLEOTIDE SEQUENCE [LARGE SCALE GENOMIC DNA]</scope>
    <source>
        <strain evidence="1 2">CECT 8640</strain>
    </source>
</reference>
<keyword evidence="2" id="KW-1185">Reference proteome</keyword>
<gene>
    <name evidence="1" type="ORF">FHS29_005595</name>
</gene>
<organism evidence="1 2">
    <name type="scientific">Saccharothrix tamanrassetensis</name>
    <dbReference type="NCBI Taxonomy" id="1051531"/>
    <lineage>
        <taxon>Bacteria</taxon>
        <taxon>Bacillati</taxon>
        <taxon>Actinomycetota</taxon>
        <taxon>Actinomycetes</taxon>
        <taxon>Pseudonocardiales</taxon>
        <taxon>Pseudonocardiaceae</taxon>
        <taxon>Saccharothrix</taxon>
    </lineage>
</organism>
<protein>
    <submittedName>
        <fullName evidence="1">Uncharacterized protein</fullName>
    </submittedName>
</protein>